<keyword evidence="3" id="KW-1003">Cell membrane</keyword>
<feature type="transmembrane region" description="Helical" evidence="8">
    <location>
        <begin position="182"/>
        <end position="203"/>
    </location>
</feature>
<accession>A0A934X426</accession>
<evidence type="ECO:0000256" key="4">
    <source>
        <dbReference type="ARBA" id="ARBA00022519"/>
    </source>
</evidence>
<keyword evidence="2" id="KW-0813">Transport</keyword>
<feature type="transmembrane region" description="Helical" evidence="8">
    <location>
        <begin position="53"/>
        <end position="74"/>
    </location>
</feature>
<name>A0A934X426_9MICO</name>
<proteinExistence type="predicted"/>
<feature type="transmembrane region" description="Helical" evidence="8">
    <location>
        <begin position="113"/>
        <end position="137"/>
    </location>
</feature>
<feature type="transmembrane region" description="Helical" evidence="8">
    <location>
        <begin position="81"/>
        <end position="101"/>
    </location>
</feature>
<evidence type="ECO:0000256" key="2">
    <source>
        <dbReference type="ARBA" id="ARBA00022448"/>
    </source>
</evidence>
<comment type="subcellular location">
    <subcellularLocation>
        <location evidence="1">Cell membrane</location>
        <topology evidence="1">Multi-pass membrane protein</topology>
    </subcellularLocation>
</comment>
<dbReference type="Proteomes" id="UP000718281">
    <property type="component" value="Unassembled WGS sequence"/>
</dbReference>
<evidence type="ECO:0000313" key="10">
    <source>
        <dbReference type="Proteomes" id="UP000718281"/>
    </source>
</evidence>
<dbReference type="Pfam" id="PF02653">
    <property type="entry name" value="BPD_transp_2"/>
    <property type="match status" value="1"/>
</dbReference>
<gene>
    <name evidence="9" type="ORF">IPF40_02725</name>
</gene>
<evidence type="ECO:0000256" key="6">
    <source>
        <dbReference type="ARBA" id="ARBA00022989"/>
    </source>
</evidence>
<feature type="transmembrane region" description="Helical" evidence="8">
    <location>
        <begin position="264"/>
        <end position="282"/>
    </location>
</feature>
<dbReference type="GO" id="GO:0022857">
    <property type="term" value="F:transmembrane transporter activity"/>
    <property type="evidence" value="ECO:0007669"/>
    <property type="project" value="InterPro"/>
</dbReference>
<evidence type="ECO:0000256" key="1">
    <source>
        <dbReference type="ARBA" id="ARBA00004651"/>
    </source>
</evidence>
<dbReference type="AlphaFoldDB" id="A0A934X426"/>
<dbReference type="GO" id="GO:0005886">
    <property type="term" value="C:plasma membrane"/>
    <property type="evidence" value="ECO:0007669"/>
    <property type="project" value="UniProtKB-SubCell"/>
</dbReference>
<dbReference type="InterPro" id="IPR001851">
    <property type="entry name" value="ABC_transp_permease"/>
</dbReference>
<comment type="caution">
    <text evidence="9">The sequence shown here is derived from an EMBL/GenBank/DDBJ whole genome shotgun (WGS) entry which is preliminary data.</text>
</comment>
<keyword evidence="5 8" id="KW-0812">Transmembrane</keyword>
<feature type="transmembrane region" description="Helical" evidence="8">
    <location>
        <begin position="232"/>
        <end position="252"/>
    </location>
</feature>
<evidence type="ECO:0000256" key="5">
    <source>
        <dbReference type="ARBA" id="ARBA00022692"/>
    </source>
</evidence>
<evidence type="ECO:0000256" key="8">
    <source>
        <dbReference type="SAM" id="Phobius"/>
    </source>
</evidence>
<feature type="transmembrane region" description="Helical" evidence="8">
    <location>
        <begin position="289"/>
        <end position="308"/>
    </location>
</feature>
<dbReference type="CDD" id="cd06579">
    <property type="entry name" value="TM_PBP1_transp_AraH_like"/>
    <property type="match status" value="1"/>
</dbReference>
<keyword evidence="7 8" id="KW-0472">Membrane</keyword>
<reference evidence="9 10" key="1">
    <citation type="submission" date="2020-10" db="EMBL/GenBank/DDBJ databases">
        <title>Connecting structure to function with the recovery of over 1000 high-quality activated sludge metagenome-assembled genomes encoding full-length rRNA genes using long-read sequencing.</title>
        <authorList>
            <person name="Singleton C.M."/>
            <person name="Petriglieri F."/>
            <person name="Kristensen J.M."/>
            <person name="Kirkegaard R.H."/>
            <person name="Michaelsen T.Y."/>
            <person name="Andersen M.H."/>
            <person name="Karst S.M."/>
            <person name="Dueholm M.S."/>
            <person name="Nielsen P.H."/>
            <person name="Albertsen M."/>
        </authorList>
    </citation>
    <scope>NUCLEOTIDE SEQUENCE [LARGE SCALE GENOMIC DNA]</scope>
    <source>
        <strain evidence="9">AalE_18-Q3-R2-46_BAT3C.188</strain>
    </source>
</reference>
<keyword evidence="6 8" id="KW-1133">Transmembrane helix</keyword>
<dbReference type="PANTHER" id="PTHR32196">
    <property type="entry name" value="ABC TRANSPORTER PERMEASE PROTEIN YPHD-RELATED-RELATED"/>
    <property type="match status" value="1"/>
</dbReference>
<evidence type="ECO:0000256" key="3">
    <source>
        <dbReference type="ARBA" id="ARBA00022475"/>
    </source>
</evidence>
<organism evidence="9 10">
    <name type="scientific">Candidatus Phosphoribacter hodrii</name>
    <dbReference type="NCBI Taxonomy" id="2953743"/>
    <lineage>
        <taxon>Bacteria</taxon>
        <taxon>Bacillati</taxon>
        <taxon>Actinomycetota</taxon>
        <taxon>Actinomycetes</taxon>
        <taxon>Micrococcales</taxon>
        <taxon>Dermatophilaceae</taxon>
        <taxon>Candidatus Phosphoribacter</taxon>
    </lineage>
</organism>
<feature type="transmembrane region" description="Helical" evidence="8">
    <location>
        <begin position="144"/>
        <end position="162"/>
    </location>
</feature>
<feature type="transmembrane region" description="Helical" evidence="8">
    <location>
        <begin position="28"/>
        <end position="47"/>
    </location>
</feature>
<evidence type="ECO:0000256" key="7">
    <source>
        <dbReference type="ARBA" id="ARBA00023136"/>
    </source>
</evidence>
<feature type="transmembrane region" description="Helical" evidence="8">
    <location>
        <begin position="314"/>
        <end position="332"/>
    </location>
</feature>
<dbReference type="PANTHER" id="PTHR32196:SF21">
    <property type="entry name" value="ABC TRANSPORTER PERMEASE PROTEIN YPHD-RELATED"/>
    <property type="match status" value="1"/>
</dbReference>
<sequence>MRRGGAERRDVLTDFVRKIHVNRSVGQMAALLVAAFAIFTILRPAVFLGSYNLQVIALAAPEIGILAIAMMVTMLSGGIDLSVVSIANASAITISMTYTAVSSRAGVELANSLALPLVLLGLVVGVAAGAINGLLIAKVGITPILATLGTMQLFNGLELVVTGGRTLYGAPAGLSTLGTTTFLGVPAIFLILVVVAVAIGVLLDRVSLGFRIRYQGANAEASRFSGISPTRTLLATYTIVGLLGGVAGVVFLSRNPSASADYGASYTLLVIVIAVLGGTNPYGGRATVLGVVLATLCLQVVASGFTAMRLSSQQYAMAQGVILIGAMVLDYIRGRGSSR</sequence>
<evidence type="ECO:0000313" key="9">
    <source>
        <dbReference type="EMBL" id="MBK6299998.1"/>
    </source>
</evidence>
<keyword evidence="4" id="KW-0997">Cell inner membrane</keyword>
<dbReference type="EMBL" id="JADIXZ010000002">
    <property type="protein sequence ID" value="MBK6299998.1"/>
    <property type="molecule type" value="Genomic_DNA"/>
</dbReference>
<protein>
    <submittedName>
        <fullName evidence="9">ABC transporter permease</fullName>
    </submittedName>
</protein>